<name>A0A0A0CZD0_9PROT</name>
<sequence>MSILLVFDLGTTALKLVAFGEDGRPARQVEARHPTRSTPGGGQEQDPEDWWTAAVTACAVLPAAMRDSVRAIALVGTMENLVALDAGGGPVRPALLYSDGRSGATFAPVR</sequence>
<evidence type="ECO:0000313" key="7">
    <source>
        <dbReference type="Proteomes" id="UP000029995"/>
    </source>
</evidence>
<comment type="similarity">
    <text evidence="1">Belongs to the FGGY kinase family.</text>
</comment>
<evidence type="ECO:0000313" key="6">
    <source>
        <dbReference type="EMBL" id="KGM31134.1"/>
    </source>
</evidence>
<dbReference type="Pfam" id="PF00370">
    <property type="entry name" value="FGGY_N"/>
    <property type="match status" value="1"/>
</dbReference>
<dbReference type="Gene3D" id="3.30.420.40">
    <property type="match status" value="1"/>
</dbReference>
<evidence type="ECO:0000256" key="1">
    <source>
        <dbReference type="ARBA" id="ARBA00009156"/>
    </source>
</evidence>
<evidence type="ECO:0000256" key="3">
    <source>
        <dbReference type="ARBA" id="ARBA00022777"/>
    </source>
</evidence>
<organism evidence="6 7">
    <name type="scientific">Inquilinus limosus MP06</name>
    <dbReference type="NCBI Taxonomy" id="1398085"/>
    <lineage>
        <taxon>Bacteria</taxon>
        <taxon>Pseudomonadati</taxon>
        <taxon>Pseudomonadota</taxon>
        <taxon>Alphaproteobacteria</taxon>
        <taxon>Rhodospirillales</taxon>
        <taxon>Rhodospirillaceae</taxon>
        <taxon>Inquilinus</taxon>
    </lineage>
</organism>
<evidence type="ECO:0000256" key="4">
    <source>
        <dbReference type="SAM" id="MobiDB-lite"/>
    </source>
</evidence>
<dbReference type="InterPro" id="IPR043129">
    <property type="entry name" value="ATPase_NBD"/>
</dbReference>
<protein>
    <recommendedName>
        <fullName evidence="5">Carbohydrate kinase FGGY N-terminal domain-containing protein</fullName>
    </recommendedName>
</protein>
<accession>A0A0A0CZD0</accession>
<dbReference type="PANTHER" id="PTHR43095">
    <property type="entry name" value="SUGAR KINASE"/>
    <property type="match status" value="1"/>
</dbReference>
<dbReference type="Proteomes" id="UP000029995">
    <property type="component" value="Unassembled WGS sequence"/>
</dbReference>
<dbReference type="GO" id="GO:0016301">
    <property type="term" value="F:kinase activity"/>
    <property type="evidence" value="ECO:0007669"/>
    <property type="project" value="UniProtKB-KW"/>
</dbReference>
<keyword evidence="2" id="KW-0808">Transferase</keyword>
<feature type="non-terminal residue" evidence="6">
    <location>
        <position position="110"/>
    </location>
</feature>
<feature type="domain" description="Carbohydrate kinase FGGY N-terminal" evidence="5">
    <location>
        <begin position="4"/>
        <end position="104"/>
    </location>
</feature>
<dbReference type="EMBL" id="JANX01000590">
    <property type="protein sequence ID" value="KGM31134.1"/>
    <property type="molecule type" value="Genomic_DNA"/>
</dbReference>
<evidence type="ECO:0000259" key="5">
    <source>
        <dbReference type="Pfam" id="PF00370"/>
    </source>
</evidence>
<dbReference type="AlphaFoldDB" id="A0A0A0CZD0"/>
<dbReference type="PANTHER" id="PTHR43095:SF5">
    <property type="entry name" value="XYLULOSE KINASE"/>
    <property type="match status" value="1"/>
</dbReference>
<comment type="caution">
    <text evidence="6">The sequence shown here is derived from an EMBL/GenBank/DDBJ whole genome shotgun (WGS) entry which is preliminary data.</text>
</comment>
<proteinExistence type="inferred from homology"/>
<dbReference type="InterPro" id="IPR050406">
    <property type="entry name" value="FGGY_Carb_Kinase"/>
</dbReference>
<keyword evidence="3" id="KW-0418">Kinase</keyword>
<dbReference type="InterPro" id="IPR018484">
    <property type="entry name" value="FGGY_N"/>
</dbReference>
<feature type="region of interest" description="Disordered" evidence="4">
    <location>
        <begin position="25"/>
        <end position="48"/>
    </location>
</feature>
<dbReference type="RefSeq" id="WP_034846607.1">
    <property type="nucleotide sequence ID" value="NZ_JANX01000590.1"/>
</dbReference>
<reference evidence="6 7" key="1">
    <citation type="submission" date="2014-01" db="EMBL/GenBank/DDBJ databases">
        <title>Genome sequence determination for a cystic fibrosis isolate, Inquilinus limosus.</title>
        <authorList>
            <person name="Pino M."/>
            <person name="Di Conza J."/>
            <person name="Gutkind G."/>
        </authorList>
    </citation>
    <scope>NUCLEOTIDE SEQUENCE [LARGE SCALE GENOMIC DNA]</scope>
    <source>
        <strain evidence="6 7">MP06</strain>
    </source>
</reference>
<dbReference type="GO" id="GO:0005975">
    <property type="term" value="P:carbohydrate metabolic process"/>
    <property type="evidence" value="ECO:0007669"/>
    <property type="project" value="InterPro"/>
</dbReference>
<dbReference type="SUPFAM" id="SSF53067">
    <property type="entry name" value="Actin-like ATPase domain"/>
    <property type="match status" value="1"/>
</dbReference>
<evidence type="ECO:0000256" key="2">
    <source>
        <dbReference type="ARBA" id="ARBA00022679"/>
    </source>
</evidence>
<gene>
    <name evidence="6" type="ORF">P409_28990</name>
</gene>